<dbReference type="Pfam" id="PF06736">
    <property type="entry name" value="TMEM175"/>
    <property type="match status" value="1"/>
</dbReference>
<dbReference type="PANTHER" id="PTHR31462">
    <property type="entry name" value="ENDOSOMAL/LYSOSOMAL POTASSIUM CHANNEL TMEM175"/>
    <property type="match status" value="1"/>
</dbReference>
<evidence type="ECO:0000256" key="4">
    <source>
        <dbReference type="ARBA" id="ARBA00022538"/>
    </source>
</evidence>
<keyword evidence="10 13" id="KW-0472">Membrane</keyword>
<evidence type="ECO:0000256" key="7">
    <source>
        <dbReference type="ARBA" id="ARBA00022958"/>
    </source>
</evidence>
<keyword evidence="9" id="KW-0406">Ion transport</keyword>
<evidence type="ECO:0000313" key="14">
    <source>
        <dbReference type="EMBL" id="MFD1418487.1"/>
    </source>
</evidence>
<evidence type="ECO:0000256" key="8">
    <source>
        <dbReference type="ARBA" id="ARBA00022989"/>
    </source>
</evidence>
<name>A0ABW4BVA4_9LACO</name>
<evidence type="ECO:0000256" key="11">
    <source>
        <dbReference type="ARBA" id="ARBA00023303"/>
    </source>
</evidence>
<gene>
    <name evidence="14" type="ORF">ACFQ42_07020</name>
</gene>
<evidence type="ECO:0000256" key="2">
    <source>
        <dbReference type="ARBA" id="ARBA00006920"/>
    </source>
</evidence>
<keyword evidence="15" id="KW-1185">Reference proteome</keyword>
<dbReference type="PANTHER" id="PTHR31462:SF5">
    <property type="entry name" value="ENDOSOMAL_LYSOSOMAL PROTON CHANNEL TMEM175"/>
    <property type="match status" value="1"/>
</dbReference>
<dbReference type="RefSeq" id="WP_125677209.1">
    <property type="nucleotide sequence ID" value="NZ_JBHTOI010000041.1"/>
</dbReference>
<evidence type="ECO:0000256" key="13">
    <source>
        <dbReference type="SAM" id="Phobius"/>
    </source>
</evidence>
<evidence type="ECO:0000313" key="15">
    <source>
        <dbReference type="Proteomes" id="UP001597251"/>
    </source>
</evidence>
<reference evidence="15" key="1">
    <citation type="journal article" date="2019" name="Int. J. Syst. Evol. Microbiol.">
        <title>The Global Catalogue of Microorganisms (GCM) 10K type strain sequencing project: providing services to taxonomists for standard genome sequencing and annotation.</title>
        <authorList>
            <consortium name="The Broad Institute Genomics Platform"/>
            <consortium name="The Broad Institute Genome Sequencing Center for Infectious Disease"/>
            <person name="Wu L."/>
            <person name="Ma J."/>
        </authorList>
    </citation>
    <scope>NUCLEOTIDE SEQUENCE [LARGE SCALE GENOMIC DNA]</scope>
    <source>
        <strain evidence="15">CCM 8936</strain>
    </source>
</reference>
<keyword evidence="8 13" id="KW-1133">Transmembrane helix</keyword>
<comment type="similarity">
    <text evidence="2">Belongs to the TMEM175 family.</text>
</comment>
<evidence type="ECO:0000256" key="1">
    <source>
        <dbReference type="ARBA" id="ARBA00004141"/>
    </source>
</evidence>
<dbReference type="InterPro" id="IPR010617">
    <property type="entry name" value="TMEM175-like"/>
</dbReference>
<dbReference type="EMBL" id="JBHTOI010000041">
    <property type="protein sequence ID" value="MFD1418487.1"/>
    <property type="molecule type" value="Genomic_DNA"/>
</dbReference>
<keyword evidence="4" id="KW-0633">Potassium transport</keyword>
<feature type="transmembrane region" description="Helical" evidence="13">
    <location>
        <begin position="12"/>
        <end position="30"/>
    </location>
</feature>
<keyword evidence="5 13" id="KW-0812">Transmembrane</keyword>
<comment type="subcellular location">
    <subcellularLocation>
        <location evidence="1">Membrane</location>
        <topology evidence="1">Multi-pass membrane protein</topology>
    </subcellularLocation>
</comment>
<feature type="transmembrane region" description="Helical" evidence="13">
    <location>
        <begin position="103"/>
        <end position="126"/>
    </location>
</feature>
<dbReference type="Proteomes" id="UP001597251">
    <property type="component" value="Unassembled WGS sequence"/>
</dbReference>
<protein>
    <submittedName>
        <fullName evidence="14">TMEM175 family protein</fullName>
    </submittedName>
</protein>
<feature type="transmembrane region" description="Helical" evidence="13">
    <location>
        <begin position="78"/>
        <end position="97"/>
    </location>
</feature>
<feature type="transmembrane region" description="Helical" evidence="13">
    <location>
        <begin position="147"/>
        <end position="178"/>
    </location>
</feature>
<feature type="transmembrane region" description="Helical" evidence="13">
    <location>
        <begin position="42"/>
        <end position="62"/>
    </location>
</feature>
<sequence length="189" mass="21584">MFKNSKSRFDSISDGIFAVVLTIMVLNIKVPQSVSSSSINQLIKEILIYLTSVGVVSQYWFFHQEMFNAVKKIKNHIMILNMCFLTTVSLIPFATAWLNDNLFSRITVITFALVLAVANFFQYLMFKLILSDCPQINKHDLEEKRSALIMLIGSFFYLIIGGIFPPVLLILVILSLFIRSSVAHIIRHF</sequence>
<organism evidence="14 15">
    <name type="scientific">Companilactobacillus keshanensis</name>
    <dbReference type="NCBI Taxonomy" id="2486003"/>
    <lineage>
        <taxon>Bacteria</taxon>
        <taxon>Bacillati</taxon>
        <taxon>Bacillota</taxon>
        <taxon>Bacilli</taxon>
        <taxon>Lactobacillales</taxon>
        <taxon>Lactobacillaceae</taxon>
        <taxon>Companilactobacillus</taxon>
    </lineage>
</organism>
<evidence type="ECO:0000256" key="9">
    <source>
        <dbReference type="ARBA" id="ARBA00023065"/>
    </source>
</evidence>
<evidence type="ECO:0000256" key="10">
    <source>
        <dbReference type="ARBA" id="ARBA00023136"/>
    </source>
</evidence>
<keyword evidence="11" id="KW-0407">Ion channel</keyword>
<comment type="caution">
    <text evidence="14">The sequence shown here is derived from an EMBL/GenBank/DDBJ whole genome shotgun (WGS) entry which is preliminary data.</text>
</comment>
<evidence type="ECO:0000256" key="6">
    <source>
        <dbReference type="ARBA" id="ARBA00022826"/>
    </source>
</evidence>
<keyword evidence="3" id="KW-0813">Transport</keyword>
<evidence type="ECO:0000256" key="12">
    <source>
        <dbReference type="ARBA" id="ARBA00034430"/>
    </source>
</evidence>
<proteinExistence type="inferred from homology"/>
<keyword evidence="6" id="KW-0631">Potassium channel</keyword>
<accession>A0ABW4BVA4</accession>
<evidence type="ECO:0000256" key="5">
    <source>
        <dbReference type="ARBA" id="ARBA00022692"/>
    </source>
</evidence>
<comment type="catalytic activity">
    <reaction evidence="12">
        <text>K(+)(in) = K(+)(out)</text>
        <dbReference type="Rhea" id="RHEA:29463"/>
        <dbReference type="ChEBI" id="CHEBI:29103"/>
    </reaction>
</comment>
<evidence type="ECO:0000256" key="3">
    <source>
        <dbReference type="ARBA" id="ARBA00022448"/>
    </source>
</evidence>
<keyword evidence="7" id="KW-0630">Potassium</keyword>